<name>A0A1M4DZ14_9ACTN</name>
<dbReference type="EMBL" id="LT559118">
    <property type="protein sequence ID" value="SBO91801.1"/>
    <property type="molecule type" value="Genomic_DNA"/>
</dbReference>
<protein>
    <submittedName>
        <fullName evidence="1">FOG: HEAT repeat</fullName>
    </submittedName>
</protein>
<accession>A0A1M4DZ14</accession>
<organism evidence="1">
    <name type="scientific">Nonomuraea gerenzanensis</name>
    <dbReference type="NCBI Taxonomy" id="93944"/>
    <lineage>
        <taxon>Bacteria</taxon>
        <taxon>Bacillati</taxon>
        <taxon>Actinomycetota</taxon>
        <taxon>Actinomycetes</taxon>
        <taxon>Streptosporangiales</taxon>
        <taxon>Streptosporangiaceae</taxon>
        <taxon>Nonomuraea</taxon>
    </lineage>
</organism>
<dbReference type="InterPro" id="IPR016024">
    <property type="entry name" value="ARM-type_fold"/>
</dbReference>
<reference evidence="1" key="1">
    <citation type="submission" date="2016-04" db="EMBL/GenBank/DDBJ databases">
        <authorList>
            <person name="Evans L.H."/>
            <person name="Alamgir A."/>
            <person name="Owens N."/>
            <person name="Weber N.D."/>
            <person name="Virtaneva K."/>
            <person name="Barbian K."/>
            <person name="Babar A."/>
            <person name="Rosenke K."/>
        </authorList>
    </citation>
    <scope>NUCLEOTIDE SEQUENCE</scope>
    <source>
        <strain evidence="1">Nono1</strain>
    </source>
</reference>
<dbReference type="SUPFAM" id="SSF48371">
    <property type="entry name" value="ARM repeat"/>
    <property type="match status" value="2"/>
</dbReference>
<dbReference type="Gene3D" id="1.25.10.10">
    <property type="entry name" value="Leucine-rich Repeat Variant"/>
    <property type="match status" value="1"/>
</dbReference>
<gene>
    <name evidence="1" type="ORF">BN4615_P1315</name>
</gene>
<dbReference type="AlphaFoldDB" id="A0A1M4DZ14"/>
<evidence type="ECO:0000313" key="1">
    <source>
        <dbReference type="EMBL" id="SBO91801.1"/>
    </source>
</evidence>
<sequence>MLTTLVNDPHWSVRWSLPDHPAAGVEVRRAICRSTDEVLRRLLAECPVLDEETNATLAADPSADVRGALAAHTDDPHLLATLMTDADPKVRAHATQNPLTTLDDHRLLANDRSALVRAAAVKSDRLPLDELLRLTRDRSINVRWWLATWPSTPRAVLRLLAEDPHPEVASQAQATLG</sequence>
<proteinExistence type="predicted"/>
<dbReference type="InterPro" id="IPR011989">
    <property type="entry name" value="ARM-like"/>
</dbReference>